<evidence type="ECO:0000313" key="3">
    <source>
        <dbReference type="Proteomes" id="UP000030147"/>
    </source>
</evidence>
<evidence type="ECO:0000313" key="2">
    <source>
        <dbReference type="EMBL" id="KGP71485.1"/>
    </source>
</evidence>
<feature type="transmembrane region" description="Helical" evidence="1">
    <location>
        <begin position="59"/>
        <end position="79"/>
    </location>
</feature>
<dbReference type="AlphaFoldDB" id="A0A0A2TQA4"/>
<evidence type="ECO:0000256" key="1">
    <source>
        <dbReference type="SAM" id="Phobius"/>
    </source>
</evidence>
<keyword evidence="3" id="KW-1185">Reference proteome</keyword>
<dbReference type="EMBL" id="AVBF01000061">
    <property type="protein sequence ID" value="KGP71485.1"/>
    <property type="molecule type" value="Genomic_DNA"/>
</dbReference>
<dbReference type="eggNOG" id="COG2364">
    <property type="taxonomic scope" value="Bacteria"/>
</dbReference>
<dbReference type="STRING" id="1385514.N782_18630"/>
<dbReference type="RefSeq" id="WP_202595705.1">
    <property type="nucleotide sequence ID" value="NZ_AVBF01000061.1"/>
</dbReference>
<organism evidence="2 3">
    <name type="scientific">Pontibacillus yanchengensis Y32</name>
    <dbReference type="NCBI Taxonomy" id="1385514"/>
    <lineage>
        <taxon>Bacteria</taxon>
        <taxon>Bacillati</taxon>
        <taxon>Bacillota</taxon>
        <taxon>Bacilli</taxon>
        <taxon>Bacillales</taxon>
        <taxon>Bacillaceae</taxon>
        <taxon>Pontibacillus</taxon>
    </lineage>
</organism>
<dbReference type="Proteomes" id="UP000030147">
    <property type="component" value="Unassembled WGS sequence"/>
</dbReference>
<dbReference type="Pfam" id="PF19700">
    <property type="entry name" value="DUF6198"/>
    <property type="match status" value="1"/>
</dbReference>
<reference evidence="2 3" key="1">
    <citation type="journal article" date="2015" name="Stand. Genomic Sci.">
        <title>High quality draft genome sequence of the moderately halophilic bacterium Pontibacillus yanchengensis Y32(T) and comparison among Pontibacillus genomes.</title>
        <authorList>
            <person name="Huang J."/>
            <person name="Qiao Z.X."/>
            <person name="Tang J.W."/>
            <person name="Wang G."/>
        </authorList>
    </citation>
    <scope>NUCLEOTIDE SEQUENCE [LARGE SCALE GENOMIC DNA]</scope>
    <source>
        <strain evidence="2 3">Y32</strain>
    </source>
</reference>
<keyword evidence="1" id="KW-0472">Membrane</keyword>
<gene>
    <name evidence="2" type="ORF">N782_18630</name>
</gene>
<accession>A0A0A2TQA4</accession>
<protein>
    <submittedName>
        <fullName evidence="2">BCR, YitT family</fullName>
    </submittedName>
</protein>
<keyword evidence="1" id="KW-0812">Transmembrane</keyword>
<proteinExistence type="predicted"/>
<dbReference type="InterPro" id="IPR038750">
    <property type="entry name" value="YczE/YyaS-like"/>
</dbReference>
<feature type="transmembrane region" description="Helical" evidence="1">
    <location>
        <begin position="21"/>
        <end position="39"/>
    </location>
</feature>
<dbReference type="PANTHER" id="PTHR40078:SF1">
    <property type="entry name" value="INTEGRAL MEMBRANE PROTEIN"/>
    <property type="match status" value="1"/>
</dbReference>
<dbReference type="PANTHER" id="PTHR40078">
    <property type="entry name" value="INTEGRAL MEMBRANE PROTEIN-RELATED"/>
    <property type="match status" value="1"/>
</dbReference>
<sequence length="228" mass="25319">MSNISQMYNHYLGNRNKKIQFVLYLFGIIISSLGLALLFKSGVGVAPGDTVAFGLAERTNIKVGYFLIAGFVALVLINAKIAGQRPKFESIIPSLLRGLTLNVWLYQILGESKFEVWWAQWGIFGIGVIFLGLGIGMYLRSPFPHIPVDHFMMVVNEKTNSSKRFVRILFEAGLALIGFLLGGWDVVGIGTLITALFLGPIIQFFYDITEFIERLGAQGRHKSNTALE</sequence>
<feature type="transmembrane region" description="Helical" evidence="1">
    <location>
        <begin position="121"/>
        <end position="143"/>
    </location>
</feature>
<comment type="caution">
    <text evidence="2">The sequence shown here is derived from an EMBL/GenBank/DDBJ whole genome shotgun (WGS) entry which is preliminary data.</text>
</comment>
<feature type="transmembrane region" description="Helical" evidence="1">
    <location>
        <begin position="187"/>
        <end position="206"/>
    </location>
</feature>
<keyword evidence="1" id="KW-1133">Transmembrane helix</keyword>
<name>A0A0A2TQA4_9BACI</name>